<dbReference type="PROSITE" id="PS50207">
    <property type="entry name" value="CASPASE_P10"/>
    <property type="match status" value="1"/>
</dbReference>
<keyword evidence="2" id="KW-0067">ATP-binding</keyword>
<evidence type="ECO:0000313" key="2">
    <source>
        <dbReference type="EMBL" id="AVH59291.1"/>
    </source>
</evidence>
<dbReference type="PANTHER" id="PTHR22576:SF37">
    <property type="entry name" value="MUCOSA-ASSOCIATED LYMPHOID TISSUE LYMPHOMA TRANSLOCATION PROTEIN 1"/>
    <property type="match status" value="1"/>
</dbReference>
<dbReference type="Gene3D" id="3.40.50.1460">
    <property type="match status" value="1"/>
</dbReference>
<dbReference type="InterPro" id="IPR036890">
    <property type="entry name" value="HATPase_C_sf"/>
</dbReference>
<dbReference type="PRINTS" id="PR00775">
    <property type="entry name" value="HEATSHOCK90"/>
</dbReference>
<gene>
    <name evidence="2" type="ORF">C4B68_30080</name>
</gene>
<keyword evidence="3" id="KW-1185">Reference proteome</keyword>
<protein>
    <submittedName>
        <fullName evidence="2">ATP-binding protein</fullName>
    </submittedName>
</protein>
<dbReference type="Proteomes" id="UP000238413">
    <property type="component" value="Chromosome"/>
</dbReference>
<feature type="domain" description="Caspase family p10" evidence="1">
    <location>
        <begin position="191"/>
        <end position="257"/>
    </location>
</feature>
<dbReference type="InterPro" id="IPR056507">
    <property type="entry name" value="wHTH-HSP90_Na-assoc"/>
</dbReference>
<accession>A0ABN5I8G1</accession>
<dbReference type="Pfam" id="PF24410">
    <property type="entry name" value="wHTH-HSP90_Na-assoc"/>
    <property type="match status" value="2"/>
</dbReference>
<keyword evidence="2" id="KW-0547">Nucleotide-binding</keyword>
<sequence>MMWVRFSSEGTVPMTGDKAAGGRRRALLIGVRETPYLAEHPELAVRYGSLDFVDRDLSLVRTALEESDYEVEVKSDDTGRGPVIGTVSRFLASCEPGDTALLYFSGHGETVNNRDHLVLADSQADWPSADGSPALDTNTLLRADPSELLRRLPQGVTAVVCLDICRTSGPQRHERDEAGGWLSDHEAYWLYSCGAGQRSYADPVAGSWFAQAFAEALSRVTPPTTFHEVARYTATELIRIADEYAHVEPPTVAKQLPWPSGDAEHRDPVVCEGSEQTLEWTRIVRESELWRHTSGQAAVHERVKERLVELVRWVVESSEGTAAHRDDPWSDPRYPARVEERLSALVARAELQHDESLSPAETACLLAAAVVQEGVVTIALDELRRLLPGRLDPGPRGGDRRADDHNGLVREAARDVCRAHPQVLRATETLRRRNLKEATAAADHWLRHRFIADWDRLWEWEPPGGYPAVDELIDLVVKAIEAAADSPAAGPRSDEERREVDRQVRQVLGHLTVKPDRGPRISDTAHGEEWIDTKPVRGNQWRGHQIARLLWTAGLLAADPRRLSSVLVDHLGAHEPIVARQIGAALGGFDYEITEGPSADSYGLAVRFNCPHPALHAALEELTLAADATVRAFGADARAQPLLRGLPSRVTADELRPLPGRYKEPLERFRLAEDEIRPLLMGTQLYGDRMLAVRELYQNALDACRYRDVRRRYGRLRTTWDGTITLTQGWHEGRPYIECLDNGSGMTRAKLTSMFARAGKRYEQDPEFVQERRNWRREGISVPAMNSRFGIGVFSYFMLADEVVVWTRAVDRFGRVSAEPALRADIQSGSGMLQIGGSHDAEVPEDGGTRVRLYLAESREGEKHPSLVETLRELLWVTEHRVTAAELSEAGELAGELAWPPGRLEGRDGWRGDPLPVGVDGDLWLVQGPGQLLLDGVRMPEAPTVFGRVINLRERHSPAPSVDRNKLLSYDEELVTQEFLDGVAEAVADCTEVSLPWLWQLTRAAPSVAVAVLDALPPQVTATLESTTGRRLGVGQVRLDQAGCLPYDSAWLNGYWAPPELDEKRPEESKLFHDWQATRLGLRQAKDRFAPESYPRPIGLDSLIFMKGTPNALATVLQAAAYAQTSVRGALRALRRYAVTGLAVPSVEDLESLNELTVSQAEADLYSAYTSLSDHVRALQDTAPHRFLMRDHELRRRRPAAEHAPLLVISALHGLALGEVTELLDSLHRLDPSLPVPPPLDPGLAEKCLTMSEVMALAVKGTSFRTPWSDEVQWLAGTVGQADLLSRTARPFTPDRLARLIESLHAFGLSLDSPPTEAACRLGALPPDQQLLLAEDLDRSAPWNEGDVPLYHLLRASHLLKVPLGAVAERINAGTEITGARAPAIPEQAADWQVPEWVADTVQDLTVGSTGVPLRPWQLTGGFISQGGEIGDLRESLTMLDHCRLIDWGEAGIESLERQATSPPHRLLIPDPDSSRLSTSPYLSFSGDLDEEGASAAYLAALAADEGRDLGSVADELKELATPLPLQIAHIPPVARALRPTAEDIRTLCVDTSVLTIVRFRSELTIGDVLAHAARCHIPLAESVARLAGFTALGAPRLPGDFTGPDADRLAAFEPDRFDHAAFDRGLLGPGALGPLELVLVAGRFGWPLGRTYERYAPFRCLGLSVTVREPDAEETKLQPHWEDVILLTAQLTGRAPVLSGEVTEDHIALCAEETGLDEDKVRERLGRYAALFDLTVSGTNDERKDEPS</sequence>
<name>A0ABN5I8G1_9ACTN</name>
<dbReference type="SUPFAM" id="SSF55874">
    <property type="entry name" value="ATPase domain of HSP90 chaperone/DNA topoisomerase II/histidine kinase"/>
    <property type="match status" value="1"/>
</dbReference>
<dbReference type="InterPro" id="IPR056506">
    <property type="entry name" value="iHD-CE"/>
</dbReference>
<dbReference type="GO" id="GO:0005524">
    <property type="term" value="F:ATP binding"/>
    <property type="evidence" value="ECO:0007669"/>
    <property type="project" value="UniProtKB-KW"/>
</dbReference>
<dbReference type="EMBL" id="CP026652">
    <property type="protein sequence ID" value="AVH59291.1"/>
    <property type="molecule type" value="Genomic_DNA"/>
</dbReference>
<dbReference type="Pfam" id="PF00656">
    <property type="entry name" value="Peptidase_C14"/>
    <property type="match status" value="1"/>
</dbReference>
<dbReference type="SUPFAM" id="SSF52129">
    <property type="entry name" value="Caspase-like"/>
    <property type="match status" value="1"/>
</dbReference>
<dbReference type="InterPro" id="IPR011600">
    <property type="entry name" value="Pept_C14_caspase"/>
</dbReference>
<proteinExistence type="predicted"/>
<dbReference type="InterPro" id="IPR020575">
    <property type="entry name" value="Hsp90_N"/>
</dbReference>
<dbReference type="PANTHER" id="PTHR22576">
    <property type="entry name" value="MUCOSA ASSOCIATED LYMPHOID TISSUE LYMPHOMA TRANSLOCATION PROTEIN 1/PARACASPASE"/>
    <property type="match status" value="1"/>
</dbReference>
<reference evidence="2 3" key="1">
    <citation type="submission" date="2018-02" db="EMBL/GenBank/DDBJ databases">
        <title>Complete genome sequence of Streptomyces dengpaensis, the producer of angucyclines.</title>
        <authorList>
            <person name="Yumei L."/>
        </authorList>
    </citation>
    <scope>NUCLEOTIDE SEQUENCE [LARGE SCALE GENOMIC DNA]</scope>
    <source>
        <strain evidence="2 3">XZHG99</strain>
    </source>
</reference>
<dbReference type="Pfam" id="PF24401">
    <property type="entry name" value="iHD-CE"/>
    <property type="match status" value="1"/>
</dbReference>
<evidence type="ECO:0000259" key="1">
    <source>
        <dbReference type="PROSITE" id="PS50207"/>
    </source>
</evidence>
<dbReference type="InterPro" id="IPR052039">
    <property type="entry name" value="Caspase-related_regulators"/>
</dbReference>
<organism evidence="2 3">
    <name type="scientific">Streptomyces dengpaensis</name>
    <dbReference type="NCBI Taxonomy" id="2049881"/>
    <lineage>
        <taxon>Bacteria</taxon>
        <taxon>Bacillati</taxon>
        <taxon>Actinomycetota</taxon>
        <taxon>Actinomycetes</taxon>
        <taxon>Kitasatosporales</taxon>
        <taxon>Streptomycetaceae</taxon>
        <taxon>Streptomyces</taxon>
    </lineage>
</organism>
<dbReference type="Gene3D" id="3.30.565.10">
    <property type="entry name" value="Histidine kinase-like ATPase, C-terminal domain"/>
    <property type="match status" value="1"/>
</dbReference>
<dbReference type="InterPro" id="IPR029030">
    <property type="entry name" value="Caspase-like_dom_sf"/>
</dbReference>
<dbReference type="InterPro" id="IPR002138">
    <property type="entry name" value="Pept_C14_p10"/>
</dbReference>
<evidence type="ECO:0000313" key="3">
    <source>
        <dbReference type="Proteomes" id="UP000238413"/>
    </source>
</evidence>